<proteinExistence type="predicted"/>
<reference evidence="4" key="1">
    <citation type="submission" date="2016-06" db="UniProtKB">
        <authorList>
            <consortium name="WormBaseParasite"/>
        </authorList>
    </citation>
    <scope>IDENTIFICATION</scope>
</reference>
<dbReference type="EMBL" id="UYRT01015678">
    <property type="protein sequence ID" value="VDK55213.1"/>
    <property type="molecule type" value="Genomic_DNA"/>
</dbReference>
<evidence type="ECO:0000313" key="4">
    <source>
        <dbReference type="WBParaSite" id="GPUH_0000658301-mRNA-1"/>
    </source>
</evidence>
<evidence type="ECO:0000313" key="3">
    <source>
        <dbReference type="Proteomes" id="UP000271098"/>
    </source>
</evidence>
<evidence type="ECO:0000256" key="1">
    <source>
        <dbReference type="SAM" id="SignalP"/>
    </source>
</evidence>
<name>A0A183DCY3_9BILA</name>
<reference evidence="2 3" key="2">
    <citation type="submission" date="2018-11" db="EMBL/GenBank/DDBJ databases">
        <authorList>
            <consortium name="Pathogen Informatics"/>
        </authorList>
    </citation>
    <scope>NUCLEOTIDE SEQUENCE [LARGE SCALE GENOMIC DNA]</scope>
</reference>
<protein>
    <submittedName>
        <fullName evidence="4">Secreted protein</fullName>
    </submittedName>
</protein>
<sequence>MFDAFCCFYICWRILLLKAAAIYCKKKRLTTLISKDCELISSDGFIVAGANAQQHLSTADPLLFNYLIRKSVIQKTVRRDNQAQCSPSQFYLFSPSAAPTKLNLLSIFLLRLTKLLTTAFWYAISQHTF</sequence>
<accession>A0A183DCY3</accession>
<gene>
    <name evidence="2" type="ORF">GPUH_LOCUS6576</name>
</gene>
<keyword evidence="1" id="KW-0732">Signal</keyword>
<feature type="signal peptide" evidence="1">
    <location>
        <begin position="1"/>
        <end position="21"/>
    </location>
</feature>
<feature type="chain" id="PRO_5043138687" evidence="1">
    <location>
        <begin position="22"/>
        <end position="129"/>
    </location>
</feature>
<dbReference type="Proteomes" id="UP000271098">
    <property type="component" value="Unassembled WGS sequence"/>
</dbReference>
<evidence type="ECO:0000313" key="2">
    <source>
        <dbReference type="EMBL" id="VDK55213.1"/>
    </source>
</evidence>
<dbReference type="WBParaSite" id="GPUH_0000658301-mRNA-1">
    <property type="protein sequence ID" value="GPUH_0000658301-mRNA-1"/>
    <property type="gene ID" value="GPUH_0000658301"/>
</dbReference>
<organism evidence="4">
    <name type="scientific">Gongylonema pulchrum</name>
    <dbReference type="NCBI Taxonomy" id="637853"/>
    <lineage>
        <taxon>Eukaryota</taxon>
        <taxon>Metazoa</taxon>
        <taxon>Ecdysozoa</taxon>
        <taxon>Nematoda</taxon>
        <taxon>Chromadorea</taxon>
        <taxon>Rhabditida</taxon>
        <taxon>Spirurina</taxon>
        <taxon>Spiruromorpha</taxon>
        <taxon>Spiruroidea</taxon>
        <taxon>Gongylonematidae</taxon>
        <taxon>Gongylonema</taxon>
    </lineage>
</organism>
<keyword evidence="3" id="KW-1185">Reference proteome</keyword>
<dbReference type="AlphaFoldDB" id="A0A183DCY3"/>